<evidence type="ECO:0000259" key="1">
    <source>
        <dbReference type="Pfam" id="PF08241"/>
    </source>
</evidence>
<name>A0A8J3P231_9ACTN</name>
<sequence length="284" mass="30339">MTYQHPLAFLLGLEGVALLRAHAGDEGLDRVFVEARFAEVRRLLDEAAPELGDGVETGRTSTVDGYRIWSQTYDDPGNPLIDVEEPVVRRILDGLPPGVALDAACGTGRHAEYLAARGHQVVGVDTSPDMLDHARKRVPDGEFHTGDLHALPLPDGSVDLVVCALALTHVPDLAPVLAEFTRVLRPGGHLVLSDIHVMSLYLGGVAHAVGPDGRPDLLPASRYLAGDYLNAAVGLGLRLVHCAEPRWPANPWAGGPQAAQWCPDAAAAAYEATPAAVIWHFQRP</sequence>
<dbReference type="Pfam" id="PF08241">
    <property type="entry name" value="Methyltransf_11"/>
    <property type="match status" value="1"/>
</dbReference>
<dbReference type="GO" id="GO:0008757">
    <property type="term" value="F:S-adenosylmethionine-dependent methyltransferase activity"/>
    <property type="evidence" value="ECO:0007669"/>
    <property type="project" value="InterPro"/>
</dbReference>
<dbReference type="EMBL" id="BONH01000032">
    <property type="protein sequence ID" value="GIG00857.1"/>
    <property type="molecule type" value="Genomic_DNA"/>
</dbReference>
<dbReference type="Gene3D" id="3.40.50.150">
    <property type="entry name" value="Vaccinia Virus protein VP39"/>
    <property type="match status" value="1"/>
</dbReference>
<evidence type="ECO:0000313" key="2">
    <source>
        <dbReference type="EMBL" id="GIG00857.1"/>
    </source>
</evidence>
<organism evidence="2 3">
    <name type="scientific">Catellatospora citrea</name>
    <dbReference type="NCBI Taxonomy" id="53366"/>
    <lineage>
        <taxon>Bacteria</taxon>
        <taxon>Bacillati</taxon>
        <taxon>Actinomycetota</taxon>
        <taxon>Actinomycetes</taxon>
        <taxon>Micromonosporales</taxon>
        <taxon>Micromonosporaceae</taxon>
        <taxon>Catellatospora</taxon>
    </lineage>
</organism>
<evidence type="ECO:0000313" key="3">
    <source>
        <dbReference type="Proteomes" id="UP000659904"/>
    </source>
</evidence>
<dbReference type="SUPFAM" id="SSF53335">
    <property type="entry name" value="S-adenosyl-L-methionine-dependent methyltransferases"/>
    <property type="match status" value="1"/>
</dbReference>
<dbReference type="AlphaFoldDB" id="A0A8J3P231"/>
<dbReference type="Proteomes" id="UP000659904">
    <property type="component" value="Unassembled WGS sequence"/>
</dbReference>
<dbReference type="InterPro" id="IPR029063">
    <property type="entry name" value="SAM-dependent_MTases_sf"/>
</dbReference>
<protein>
    <recommendedName>
        <fullName evidence="1">Methyltransferase type 11 domain-containing protein</fullName>
    </recommendedName>
</protein>
<reference evidence="2 3" key="1">
    <citation type="submission" date="2021-01" db="EMBL/GenBank/DDBJ databases">
        <title>Whole genome shotgun sequence of Catellatospora citrea NBRC 14495.</title>
        <authorList>
            <person name="Komaki H."/>
            <person name="Tamura T."/>
        </authorList>
    </citation>
    <scope>NUCLEOTIDE SEQUENCE [LARGE SCALE GENOMIC DNA]</scope>
    <source>
        <strain evidence="2 3">NBRC 14495</strain>
    </source>
</reference>
<dbReference type="CDD" id="cd02440">
    <property type="entry name" value="AdoMet_MTases"/>
    <property type="match status" value="1"/>
</dbReference>
<dbReference type="PANTHER" id="PTHR43591">
    <property type="entry name" value="METHYLTRANSFERASE"/>
    <property type="match status" value="1"/>
</dbReference>
<gene>
    <name evidence="2" type="ORF">Cci01nite_59500</name>
</gene>
<dbReference type="RefSeq" id="WP_120320576.1">
    <property type="nucleotide sequence ID" value="NZ_BONH01000032.1"/>
</dbReference>
<proteinExistence type="predicted"/>
<feature type="domain" description="Methyltransferase type 11" evidence="1">
    <location>
        <begin position="101"/>
        <end position="192"/>
    </location>
</feature>
<dbReference type="InterPro" id="IPR013216">
    <property type="entry name" value="Methyltransf_11"/>
</dbReference>
<comment type="caution">
    <text evidence="2">The sequence shown here is derived from an EMBL/GenBank/DDBJ whole genome shotgun (WGS) entry which is preliminary data.</text>
</comment>
<keyword evidence="3" id="KW-1185">Reference proteome</keyword>
<accession>A0A8J3P231</accession>